<dbReference type="AlphaFoldDB" id="A0A1I2TWD2"/>
<feature type="transmembrane region" description="Helical" evidence="2">
    <location>
        <begin position="122"/>
        <end position="143"/>
    </location>
</feature>
<sequence>MSSPNTPNTPGAPNPEAQAATGLEATEVDATQLEATESEPTMLEQMGGVSGLVASTLPIVVLVPVNNLYGLGPALAAALGVALLVCIWRLVRKENLQPAISGIIGVAIGAFIAWKTGDAKGYFLYGIWVSLVFAIISVISVILRWPIIGVVWKGLNGEGTEWREDKAARRAYSWATIAWAIVFGLRFYIQRGLYDADATNSLAITRIIMGWPLTALVTIFTIFMVRRAGQVLEEHETPHTPQDADNPAHSSTTVAEELKENDPR</sequence>
<keyword evidence="2" id="KW-0472">Membrane</keyword>
<feature type="region of interest" description="Disordered" evidence="1">
    <location>
        <begin position="234"/>
        <end position="264"/>
    </location>
</feature>
<reference evidence="3 4" key="1">
    <citation type="submission" date="2016-10" db="EMBL/GenBank/DDBJ databases">
        <authorList>
            <person name="de Groot N.N."/>
        </authorList>
    </citation>
    <scope>NUCLEOTIDE SEQUENCE [LARGE SCALE GENOMIC DNA]</scope>
    <source>
        <strain>J11</strain>
        <strain evidence="4">PG 39</strain>
    </source>
</reference>
<name>A0A1I2TWD2_9CORY</name>
<feature type="transmembrane region" description="Helical" evidence="2">
    <location>
        <begin position="201"/>
        <end position="225"/>
    </location>
</feature>
<accession>A0A1I2TWD2</accession>
<dbReference type="InterPro" id="IPR016566">
    <property type="entry name" value="UCP010219"/>
</dbReference>
<gene>
    <name evidence="3" type="ORF">SAMN05660282_01647</name>
</gene>
<protein>
    <recommendedName>
        <fullName evidence="5">DUF3159 domain-containing protein</fullName>
    </recommendedName>
</protein>
<dbReference type="STRING" id="185761.SAMN05660282_01647"/>
<evidence type="ECO:0000313" key="4">
    <source>
        <dbReference type="Proteomes" id="UP000199065"/>
    </source>
</evidence>
<feature type="compositionally biased region" description="Low complexity" evidence="1">
    <location>
        <begin position="1"/>
        <end position="15"/>
    </location>
</feature>
<evidence type="ECO:0000313" key="3">
    <source>
        <dbReference type="EMBL" id="SFG69188.1"/>
    </source>
</evidence>
<dbReference type="Pfam" id="PF11361">
    <property type="entry name" value="DUF3159"/>
    <property type="match status" value="1"/>
</dbReference>
<dbReference type="Proteomes" id="UP000199065">
    <property type="component" value="Unassembled WGS sequence"/>
</dbReference>
<evidence type="ECO:0000256" key="2">
    <source>
        <dbReference type="SAM" id="Phobius"/>
    </source>
</evidence>
<feature type="transmembrane region" description="Helical" evidence="2">
    <location>
        <begin position="171"/>
        <end position="189"/>
    </location>
</feature>
<feature type="region of interest" description="Disordered" evidence="1">
    <location>
        <begin position="1"/>
        <end position="24"/>
    </location>
</feature>
<keyword evidence="2" id="KW-1133">Transmembrane helix</keyword>
<dbReference type="EMBL" id="FOPJ01000010">
    <property type="protein sequence ID" value="SFG69188.1"/>
    <property type="molecule type" value="Genomic_DNA"/>
</dbReference>
<keyword evidence="4" id="KW-1185">Reference proteome</keyword>
<feature type="transmembrane region" description="Helical" evidence="2">
    <location>
        <begin position="71"/>
        <end position="91"/>
    </location>
</feature>
<keyword evidence="2" id="KW-0812">Transmembrane</keyword>
<feature type="transmembrane region" description="Helical" evidence="2">
    <location>
        <begin position="98"/>
        <end position="116"/>
    </location>
</feature>
<proteinExistence type="predicted"/>
<evidence type="ECO:0000256" key="1">
    <source>
        <dbReference type="SAM" id="MobiDB-lite"/>
    </source>
</evidence>
<evidence type="ECO:0008006" key="5">
    <source>
        <dbReference type="Google" id="ProtNLM"/>
    </source>
</evidence>
<organism evidence="3 4">
    <name type="scientific">Corynebacterium spheniscorum</name>
    <dbReference type="NCBI Taxonomy" id="185761"/>
    <lineage>
        <taxon>Bacteria</taxon>
        <taxon>Bacillati</taxon>
        <taxon>Actinomycetota</taxon>
        <taxon>Actinomycetes</taxon>
        <taxon>Mycobacteriales</taxon>
        <taxon>Corynebacteriaceae</taxon>
        <taxon>Corynebacterium</taxon>
    </lineage>
</organism>